<name>A0A6C0BV81_9ZZZZ</name>
<proteinExistence type="predicted"/>
<sequence>MKINLLKFNDNQWVVVPPRNTVQEILDILNKSSKEDFTNLLGGNFINDKEGQPDVLKAAEISVRYTNETEFDFELFECF</sequence>
<protein>
    <submittedName>
        <fullName evidence="1">Uncharacterized protein</fullName>
    </submittedName>
</protein>
<evidence type="ECO:0000313" key="1">
    <source>
        <dbReference type="EMBL" id="QHS95449.1"/>
    </source>
</evidence>
<accession>A0A6C0BV81</accession>
<reference evidence="1" key="1">
    <citation type="journal article" date="2020" name="Nature">
        <title>Giant virus diversity and host interactions through global metagenomics.</title>
        <authorList>
            <person name="Schulz F."/>
            <person name="Roux S."/>
            <person name="Paez-Espino D."/>
            <person name="Jungbluth S."/>
            <person name="Walsh D.A."/>
            <person name="Denef V.J."/>
            <person name="McMahon K.D."/>
            <person name="Konstantinidis K.T."/>
            <person name="Eloe-Fadrosh E.A."/>
            <person name="Kyrpides N.C."/>
            <person name="Woyke T."/>
        </authorList>
    </citation>
    <scope>NUCLEOTIDE SEQUENCE</scope>
    <source>
        <strain evidence="1">GVMAG-M-3300018428-35</strain>
    </source>
</reference>
<organism evidence="1">
    <name type="scientific">viral metagenome</name>
    <dbReference type="NCBI Taxonomy" id="1070528"/>
    <lineage>
        <taxon>unclassified sequences</taxon>
        <taxon>metagenomes</taxon>
        <taxon>organismal metagenomes</taxon>
    </lineage>
</organism>
<dbReference type="AlphaFoldDB" id="A0A6C0BV81"/>
<dbReference type="EMBL" id="MN739251">
    <property type="protein sequence ID" value="QHS95449.1"/>
    <property type="molecule type" value="Genomic_DNA"/>
</dbReference>